<reference evidence="1" key="1">
    <citation type="submission" date="2022-07" db="EMBL/GenBank/DDBJ databases">
        <title>Phylogenomic reconstructions and comparative analyses of Kickxellomycotina fungi.</title>
        <authorList>
            <person name="Reynolds N.K."/>
            <person name="Stajich J.E."/>
            <person name="Barry K."/>
            <person name="Grigoriev I.V."/>
            <person name="Crous P."/>
            <person name="Smith M.E."/>
        </authorList>
    </citation>
    <scope>NUCLEOTIDE SEQUENCE</scope>
    <source>
        <strain evidence="1">NRRL 5244</strain>
    </source>
</reference>
<comment type="caution">
    <text evidence="1">The sequence shown here is derived from an EMBL/GenBank/DDBJ whole genome shotgun (WGS) entry which is preliminary data.</text>
</comment>
<sequence>MCYGRTPFAQLALFKKLASIPDPNFRIPFPRYMAGCTQVGTENDPNSSPEPAMPDGSPKIEVPPELLRVMRACLQRDPLQRMTIPQLLHDPLLKPVSLEHALLPHMSQMLSLLKRNPRILEHWDESKTYNDQILTTLFQALHQQDVQQREPETDNLT</sequence>
<evidence type="ECO:0000313" key="2">
    <source>
        <dbReference type="Proteomes" id="UP001150603"/>
    </source>
</evidence>
<keyword evidence="2" id="KW-1185">Reference proteome</keyword>
<evidence type="ECO:0000313" key="1">
    <source>
        <dbReference type="EMBL" id="KAJ1938649.1"/>
    </source>
</evidence>
<gene>
    <name evidence="1" type="primary">MPS1</name>
    <name evidence="1" type="ORF">FBU59_004375</name>
</gene>
<dbReference type="Proteomes" id="UP001150603">
    <property type="component" value="Unassembled WGS sequence"/>
</dbReference>
<organism evidence="1 2">
    <name type="scientific">Linderina macrospora</name>
    <dbReference type="NCBI Taxonomy" id="4868"/>
    <lineage>
        <taxon>Eukaryota</taxon>
        <taxon>Fungi</taxon>
        <taxon>Fungi incertae sedis</taxon>
        <taxon>Zoopagomycota</taxon>
        <taxon>Kickxellomycotina</taxon>
        <taxon>Kickxellomycetes</taxon>
        <taxon>Kickxellales</taxon>
        <taxon>Kickxellaceae</taxon>
        <taxon>Linderina</taxon>
    </lineage>
</organism>
<name>A0ACC1J5Z9_9FUNG</name>
<keyword evidence="1" id="KW-0418">Kinase</keyword>
<dbReference type="EMBL" id="JANBPW010003099">
    <property type="protein sequence ID" value="KAJ1938649.1"/>
    <property type="molecule type" value="Genomic_DNA"/>
</dbReference>
<proteinExistence type="predicted"/>
<protein>
    <submittedName>
        <fullName evidence="1">Dual-specificity kinase, spindle pole body (SPB) duplication and spindle checkpoint function</fullName>
        <ecNumber evidence="1">2.7.12.1</ecNumber>
    </submittedName>
</protein>
<accession>A0ACC1J5Z9</accession>
<dbReference type="EC" id="2.7.12.1" evidence="1"/>
<keyword evidence="1" id="KW-0808">Transferase</keyword>